<dbReference type="OrthoDB" id="457670at2"/>
<feature type="transmembrane region" description="Helical" evidence="6">
    <location>
        <begin position="106"/>
        <end position="124"/>
    </location>
</feature>
<dbReference type="Pfam" id="PF01925">
    <property type="entry name" value="TauE"/>
    <property type="match status" value="1"/>
</dbReference>
<comment type="subcellular location">
    <subcellularLocation>
        <location evidence="6">Cell membrane</location>
        <topology evidence="6">Multi-pass membrane protein</topology>
    </subcellularLocation>
    <subcellularLocation>
        <location evidence="1">Membrane</location>
        <topology evidence="1">Multi-pass membrane protein</topology>
    </subcellularLocation>
</comment>
<keyword evidence="3 6" id="KW-0812">Transmembrane</keyword>
<dbReference type="PANTHER" id="PTHR43483:SF3">
    <property type="entry name" value="MEMBRANE TRANSPORTER PROTEIN HI_0806-RELATED"/>
    <property type="match status" value="1"/>
</dbReference>
<keyword evidence="8" id="KW-1185">Reference proteome</keyword>
<evidence type="ECO:0000313" key="7">
    <source>
        <dbReference type="EMBL" id="TQV73606.1"/>
    </source>
</evidence>
<comment type="similarity">
    <text evidence="2 6">Belongs to the 4-toluene sulfonate uptake permease (TSUP) (TC 2.A.102) family.</text>
</comment>
<dbReference type="RefSeq" id="WP_142942314.1">
    <property type="nucleotide sequence ID" value="NZ_VIKR01000003.1"/>
</dbReference>
<feature type="transmembrane region" description="Helical" evidence="6">
    <location>
        <begin position="81"/>
        <end position="99"/>
    </location>
</feature>
<dbReference type="EMBL" id="VIKR01000003">
    <property type="protein sequence ID" value="TQV73606.1"/>
    <property type="molecule type" value="Genomic_DNA"/>
</dbReference>
<evidence type="ECO:0000256" key="3">
    <source>
        <dbReference type="ARBA" id="ARBA00022692"/>
    </source>
</evidence>
<dbReference type="Proteomes" id="UP000317839">
    <property type="component" value="Unassembled WGS sequence"/>
</dbReference>
<keyword evidence="5 6" id="KW-0472">Membrane</keyword>
<organism evidence="7 8">
    <name type="scientific">Aliikangiella marina</name>
    <dbReference type="NCBI Taxonomy" id="1712262"/>
    <lineage>
        <taxon>Bacteria</taxon>
        <taxon>Pseudomonadati</taxon>
        <taxon>Pseudomonadota</taxon>
        <taxon>Gammaproteobacteria</taxon>
        <taxon>Oceanospirillales</taxon>
        <taxon>Pleioneaceae</taxon>
        <taxon>Aliikangiella</taxon>
    </lineage>
</organism>
<reference evidence="7 8" key="1">
    <citation type="submission" date="2019-06" db="EMBL/GenBank/DDBJ databases">
        <title>Draft genome of Aliikangiella marina GYP-15.</title>
        <authorList>
            <person name="Wang G."/>
        </authorList>
    </citation>
    <scope>NUCLEOTIDE SEQUENCE [LARGE SCALE GENOMIC DNA]</scope>
    <source>
        <strain evidence="7 8">GYP-15</strain>
    </source>
</reference>
<feature type="transmembrane region" description="Helical" evidence="6">
    <location>
        <begin position="49"/>
        <end position="69"/>
    </location>
</feature>
<proteinExistence type="inferred from homology"/>
<keyword evidence="4 6" id="KW-1133">Transmembrane helix</keyword>
<feature type="transmembrane region" description="Helical" evidence="6">
    <location>
        <begin position="211"/>
        <end position="234"/>
    </location>
</feature>
<feature type="transmembrane region" description="Helical" evidence="6">
    <location>
        <begin position="6"/>
        <end position="37"/>
    </location>
</feature>
<evidence type="ECO:0000256" key="4">
    <source>
        <dbReference type="ARBA" id="ARBA00022989"/>
    </source>
</evidence>
<dbReference type="InterPro" id="IPR002781">
    <property type="entry name" value="TM_pro_TauE-like"/>
</dbReference>
<gene>
    <name evidence="7" type="ORF">FLL45_12085</name>
</gene>
<evidence type="ECO:0000313" key="8">
    <source>
        <dbReference type="Proteomes" id="UP000317839"/>
    </source>
</evidence>
<name>A0A545T8R5_9GAMM</name>
<dbReference type="PANTHER" id="PTHR43483">
    <property type="entry name" value="MEMBRANE TRANSPORTER PROTEIN HI_0806-RELATED"/>
    <property type="match status" value="1"/>
</dbReference>
<keyword evidence="6" id="KW-1003">Cell membrane</keyword>
<feature type="transmembrane region" description="Helical" evidence="6">
    <location>
        <begin position="144"/>
        <end position="167"/>
    </location>
</feature>
<evidence type="ECO:0000256" key="2">
    <source>
        <dbReference type="ARBA" id="ARBA00009142"/>
    </source>
</evidence>
<dbReference type="GO" id="GO:0005886">
    <property type="term" value="C:plasma membrane"/>
    <property type="evidence" value="ECO:0007669"/>
    <property type="project" value="UniProtKB-SubCell"/>
</dbReference>
<protein>
    <recommendedName>
        <fullName evidence="6">Probable membrane transporter protein</fullName>
    </recommendedName>
</protein>
<sequence>MEIWAIFIAAGLLAGFMAGLLGIGGGFVVVPVLVLVLPRVGVPFELVPHIAIGTSLLCICVTAVFSARAHHSKNGVDWNSFKFIAPGLIIGALSGAGLASLVSGKLLVVVFVFGAISTAIYLLSGHKPEPRPNSAHWPLFGYGGFTGVVSALIGIGGGSLLVPYLVYRGKAMVEAVGTAAACGFPIALFGAIGYAISGWQETQSIPWTMGYLYLPAFIGIVVFSSFSAPLGARVAHFISERRLKQVFAVFLFLTSGQILYSQWF</sequence>
<comment type="caution">
    <text evidence="7">The sequence shown here is derived from an EMBL/GenBank/DDBJ whole genome shotgun (WGS) entry which is preliminary data.</text>
</comment>
<evidence type="ECO:0000256" key="1">
    <source>
        <dbReference type="ARBA" id="ARBA00004141"/>
    </source>
</evidence>
<feature type="transmembrane region" description="Helical" evidence="6">
    <location>
        <begin position="246"/>
        <end position="263"/>
    </location>
</feature>
<evidence type="ECO:0000256" key="5">
    <source>
        <dbReference type="ARBA" id="ARBA00023136"/>
    </source>
</evidence>
<dbReference type="AlphaFoldDB" id="A0A545T8R5"/>
<feature type="transmembrane region" description="Helical" evidence="6">
    <location>
        <begin position="179"/>
        <end position="199"/>
    </location>
</feature>
<accession>A0A545T8R5</accession>
<evidence type="ECO:0000256" key="6">
    <source>
        <dbReference type="RuleBase" id="RU363041"/>
    </source>
</evidence>